<dbReference type="RefSeq" id="WP_116480196.1">
    <property type="nucleotide sequence ID" value="NZ_QEKV01000005.1"/>
</dbReference>
<dbReference type="InterPro" id="IPR011009">
    <property type="entry name" value="Kinase-like_dom_sf"/>
</dbReference>
<keyword evidence="3" id="KW-1185">Reference proteome</keyword>
<name>A0A2U1E3A2_9FIRM</name>
<accession>A0A2U1E3A2</accession>
<dbReference type="InterPro" id="IPR051678">
    <property type="entry name" value="AGP_Transferase"/>
</dbReference>
<dbReference type="PANTHER" id="PTHR21310:SF15">
    <property type="entry name" value="AMINOGLYCOSIDE PHOSPHOTRANSFERASE DOMAIN-CONTAINING PROTEIN"/>
    <property type="match status" value="1"/>
</dbReference>
<evidence type="ECO:0000313" key="3">
    <source>
        <dbReference type="Proteomes" id="UP000245793"/>
    </source>
</evidence>
<dbReference type="Gene3D" id="3.90.1200.10">
    <property type="match status" value="1"/>
</dbReference>
<reference evidence="2 3" key="1">
    <citation type="submission" date="2018-04" db="EMBL/GenBank/DDBJ databases">
        <title>Genomic Encyclopedia of Type Strains, Phase IV (KMG-IV): sequencing the most valuable type-strain genomes for metagenomic binning, comparative biology and taxonomic classification.</title>
        <authorList>
            <person name="Goeker M."/>
        </authorList>
    </citation>
    <scope>NUCLEOTIDE SEQUENCE [LARGE SCALE GENOMIC DNA]</scope>
    <source>
        <strain evidence="2 3">DSM 20705</strain>
    </source>
</reference>
<dbReference type="PANTHER" id="PTHR21310">
    <property type="entry name" value="AMINOGLYCOSIDE PHOSPHOTRANSFERASE-RELATED-RELATED"/>
    <property type="match status" value="1"/>
</dbReference>
<dbReference type="AlphaFoldDB" id="A0A2U1E3A2"/>
<dbReference type="Pfam" id="PF01636">
    <property type="entry name" value="APH"/>
    <property type="match status" value="1"/>
</dbReference>
<dbReference type="EMBL" id="QEKV01000005">
    <property type="protein sequence ID" value="PVY94427.1"/>
    <property type="molecule type" value="Genomic_DNA"/>
</dbReference>
<feature type="domain" description="Aminoglycoside phosphotransferase" evidence="1">
    <location>
        <begin position="78"/>
        <end position="216"/>
    </location>
</feature>
<evidence type="ECO:0000259" key="1">
    <source>
        <dbReference type="Pfam" id="PF01636"/>
    </source>
</evidence>
<evidence type="ECO:0000313" key="2">
    <source>
        <dbReference type="EMBL" id="PVY94427.1"/>
    </source>
</evidence>
<dbReference type="GO" id="GO:0016740">
    <property type="term" value="F:transferase activity"/>
    <property type="evidence" value="ECO:0007669"/>
    <property type="project" value="UniProtKB-KW"/>
</dbReference>
<dbReference type="InterPro" id="IPR002575">
    <property type="entry name" value="Aminoglycoside_PTrfase"/>
</dbReference>
<organism evidence="2 3">
    <name type="scientific">Ezakiella coagulans</name>
    <dbReference type="NCBI Taxonomy" id="46507"/>
    <lineage>
        <taxon>Bacteria</taxon>
        <taxon>Bacillati</taxon>
        <taxon>Bacillota</taxon>
        <taxon>Tissierellia</taxon>
        <taxon>Ezakiella</taxon>
    </lineage>
</organism>
<sequence>MKHPEKWRDSIDPFSLPFKNFHLLEVIGYPHAGNDVFQVKGIYKKEKVEAYIKVARQFGADIENEINTIASIKCELAPNIIDYDEEKKYFCVSLAKKGERLSSIVGDNSNKASLDYLYEYGNALAKLHATEGIFHDVKDRKFFHIQDKEYFRELGIEFVYDYLISNQPQRINKCFCHGDFHYANILWQQKHISAILDFELSGWGNKEFDIAWALILRPGQKFMNTDEEISLFMDGYQSEGTCNWDYVKYYMILIYSYFYKIGRTNVEYLSYVKNVFLDYCK</sequence>
<proteinExistence type="predicted"/>
<protein>
    <submittedName>
        <fullName evidence="2">Phosphotransferase family enzyme</fullName>
    </submittedName>
</protein>
<keyword evidence="2" id="KW-0808">Transferase</keyword>
<gene>
    <name evidence="2" type="ORF">C7381_105133</name>
</gene>
<dbReference type="SUPFAM" id="SSF56112">
    <property type="entry name" value="Protein kinase-like (PK-like)"/>
    <property type="match status" value="1"/>
</dbReference>
<comment type="caution">
    <text evidence="2">The sequence shown here is derived from an EMBL/GenBank/DDBJ whole genome shotgun (WGS) entry which is preliminary data.</text>
</comment>
<dbReference type="Proteomes" id="UP000245793">
    <property type="component" value="Unassembled WGS sequence"/>
</dbReference>